<dbReference type="Pfam" id="PF00005">
    <property type="entry name" value="ABC_tran"/>
    <property type="match status" value="1"/>
</dbReference>
<dbReference type="RefSeq" id="WP_074834076.1">
    <property type="nucleotide sequence ID" value="NZ_FOAT01000011.1"/>
</dbReference>
<sequence length="946" mass="103422">MLKIKDIRKEYITGDLKQTALDGVSLNFRDNEFVAILGPSGSGKTTLLNIVGGLDRYDSGDLIINGISTKKYKDRDWDSYRNHTIGFVFQSYNLIPHQTVLSNVELALTISGISKSERKRRAKEVLEKVGLGEQLHKRPNQMSGGQMQRVAIARALVNDPDILLADEPTGALDSETSVQVMDLLAEVAKDRLVIMVTHNPELAEEYANRIVKLKDGKIINDSNPFEVDEAELAAPQHKNMGKSSMSPLTSLGLSFNNLRTKKGRTLLTAFAGSIGIIGIALILSLSNGVNNYISDVQKSTMSSYPISIEAQTFDMSAVIESAPMGRGKDDDKDHDMDGVYADVSDIERQSEMQLSITENNLTAFKKYLDDKDSEINKYVGENGIVYSYDTKFGVYTYDDNGEFVNTDGSTLNDTKATLLGNRSMMSMMGGANSSDFSQLIAGADGEQVSNVITENYDVLYGKYPENYDEVVLVLDENNEVSSTALYKLGILPTQEYKDLMAQIDEGEEVKIDVKKLDYADICAKDYYLIPQCDLFVKNDIGTYDDITNDNTAIEAMLDSAVKLKIVGVIKQNGNNDVQLIGTPIGYTSALTNYLIDYTNNSEIVKAQMADKDINVLNGMRYEASDDKQKIEDAKTYIRNLNTSEKASLYSTMMSMDGMSIGDLAGVISGMSGGIQGLDIPVGDEKFMQPDGDETTGDMDAISAAMIDPENMSENDMSAFLDAYLESPDDDMMLMIYDMYISSGDYDDTLSTLGVVSLDAPSSIDIYADDFESKDEIARCIQEYNNEASDEDQITYTDYVGLLMSSVTTIVNTISYVLIAFVAVSLIVSSIMIGIITYISVLERTKEIGILRAIGASKRNISQVFNAETFIIGLCSGLIGIGLTLLILIPGNAVIHAVADSEDVNASLPVLSAFVLIALSILLTLIGGFIPAKKAAKKDPVTALRTE</sequence>
<evidence type="ECO:0000256" key="5">
    <source>
        <dbReference type="ARBA" id="ARBA00022741"/>
    </source>
</evidence>
<keyword evidence="5" id="KW-0547">Nucleotide-binding</keyword>
<name>A0A1H7M870_RUMAL</name>
<dbReference type="GO" id="GO:0005524">
    <property type="term" value="F:ATP binding"/>
    <property type="evidence" value="ECO:0007669"/>
    <property type="project" value="UniProtKB-KW"/>
</dbReference>
<dbReference type="InterPro" id="IPR017871">
    <property type="entry name" value="ABC_transporter-like_CS"/>
</dbReference>
<evidence type="ECO:0000256" key="2">
    <source>
        <dbReference type="ARBA" id="ARBA00022448"/>
    </source>
</evidence>
<evidence type="ECO:0000313" key="12">
    <source>
        <dbReference type="EMBL" id="SEL07466.1"/>
    </source>
</evidence>
<evidence type="ECO:0000256" key="6">
    <source>
        <dbReference type="ARBA" id="ARBA00022840"/>
    </source>
</evidence>
<keyword evidence="4 10" id="KW-0812">Transmembrane</keyword>
<dbReference type="InterPro" id="IPR003593">
    <property type="entry name" value="AAA+_ATPase"/>
</dbReference>
<dbReference type="SUPFAM" id="SSF52540">
    <property type="entry name" value="P-loop containing nucleoside triphosphate hydrolases"/>
    <property type="match status" value="1"/>
</dbReference>
<gene>
    <name evidence="12" type="ORF">SAMN05216469_11116</name>
</gene>
<dbReference type="SMART" id="SM00382">
    <property type="entry name" value="AAA"/>
    <property type="match status" value="1"/>
</dbReference>
<dbReference type="AlphaFoldDB" id="A0A1H7M870"/>
<comment type="similarity">
    <text evidence="9">Belongs to the ABC transporter superfamily. Macrolide exporter (TC 3.A.1.122) family.</text>
</comment>
<dbReference type="InterPro" id="IPR017911">
    <property type="entry name" value="MacB-like_ATP-bd"/>
</dbReference>
<evidence type="ECO:0000259" key="11">
    <source>
        <dbReference type="PROSITE" id="PS50893"/>
    </source>
</evidence>
<evidence type="ECO:0000313" key="13">
    <source>
        <dbReference type="Proteomes" id="UP000186015"/>
    </source>
</evidence>
<evidence type="ECO:0000256" key="3">
    <source>
        <dbReference type="ARBA" id="ARBA00022475"/>
    </source>
</evidence>
<feature type="transmembrane region" description="Helical" evidence="10">
    <location>
        <begin position="266"/>
        <end position="285"/>
    </location>
</feature>
<keyword evidence="7 10" id="KW-1133">Transmembrane helix</keyword>
<feature type="transmembrane region" description="Helical" evidence="10">
    <location>
        <begin position="862"/>
        <end position="888"/>
    </location>
</feature>
<keyword evidence="6" id="KW-0067">ATP-binding</keyword>
<evidence type="ECO:0000256" key="1">
    <source>
        <dbReference type="ARBA" id="ARBA00004429"/>
    </source>
</evidence>
<dbReference type="FunFam" id="3.40.50.300:FF:000032">
    <property type="entry name" value="Export ABC transporter ATP-binding protein"/>
    <property type="match status" value="1"/>
</dbReference>
<dbReference type="GO" id="GO:0005886">
    <property type="term" value="C:plasma membrane"/>
    <property type="evidence" value="ECO:0007669"/>
    <property type="project" value="UniProtKB-SubCell"/>
</dbReference>
<dbReference type="GO" id="GO:0016887">
    <property type="term" value="F:ATP hydrolysis activity"/>
    <property type="evidence" value="ECO:0007669"/>
    <property type="project" value="InterPro"/>
</dbReference>
<dbReference type="GO" id="GO:0022857">
    <property type="term" value="F:transmembrane transporter activity"/>
    <property type="evidence" value="ECO:0007669"/>
    <property type="project" value="UniProtKB-ARBA"/>
</dbReference>
<dbReference type="Proteomes" id="UP000186015">
    <property type="component" value="Unassembled WGS sequence"/>
</dbReference>
<dbReference type="PROSITE" id="PS50893">
    <property type="entry name" value="ABC_TRANSPORTER_2"/>
    <property type="match status" value="1"/>
</dbReference>
<dbReference type="CDD" id="cd03255">
    <property type="entry name" value="ABC_MJ0796_LolCDE_FtsE"/>
    <property type="match status" value="1"/>
</dbReference>
<dbReference type="EMBL" id="FOAT01000011">
    <property type="protein sequence ID" value="SEL07466.1"/>
    <property type="molecule type" value="Genomic_DNA"/>
</dbReference>
<dbReference type="InterPro" id="IPR003439">
    <property type="entry name" value="ABC_transporter-like_ATP-bd"/>
</dbReference>
<evidence type="ECO:0000256" key="7">
    <source>
        <dbReference type="ARBA" id="ARBA00022989"/>
    </source>
</evidence>
<dbReference type="PANTHER" id="PTHR42798:SF6">
    <property type="entry name" value="CELL DIVISION ATP-BINDING PROTEIN FTSE"/>
    <property type="match status" value="1"/>
</dbReference>
<feature type="domain" description="ABC transporter" evidence="11">
    <location>
        <begin position="2"/>
        <end position="240"/>
    </location>
</feature>
<organism evidence="12 13">
    <name type="scientific">Ruminococcus albus</name>
    <dbReference type="NCBI Taxonomy" id="1264"/>
    <lineage>
        <taxon>Bacteria</taxon>
        <taxon>Bacillati</taxon>
        <taxon>Bacillota</taxon>
        <taxon>Clostridia</taxon>
        <taxon>Eubacteriales</taxon>
        <taxon>Oscillospiraceae</taxon>
        <taxon>Ruminococcus</taxon>
    </lineage>
</organism>
<evidence type="ECO:0000256" key="9">
    <source>
        <dbReference type="ARBA" id="ARBA00038388"/>
    </source>
</evidence>
<proteinExistence type="inferred from homology"/>
<dbReference type="PROSITE" id="PS00211">
    <property type="entry name" value="ABC_TRANSPORTER_1"/>
    <property type="match status" value="1"/>
</dbReference>
<evidence type="ECO:0000256" key="4">
    <source>
        <dbReference type="ARBA" id="ARBA00022692"/>
    </source>
</evidence>
<evidence type="ECO:0000256" key="8">
    <source>
        <dbReference type="ARBA" id="ARBA00023136"/>
    </source>
</evidence>
<dbReference type="Pfam" id="PF02687">
    <property type="entry name" value="FtsX"/>
    <property type="match status" value="1"/>
</dbReference>
<feature type="transmembrane region" description="Helical" evidence="10">
    <location>
        <begin position="813"/>
        <end position="841"/>
    </location>
</feature>
<feature type="transmembrane region" description="Helical" evidence="10">
    <location>
        <begin position="908"/>
        <end position="929"/>
    </location>
</feature>
<dbReference type="GO" id="GO:0098796">
    <property type="term" value="C:membrane protein complex"/>
    <property type="evidence" value="ECO:0007669"/>
    <property type="project" value="UniProtKB-ARBA"/>
</dbReference>
<dbReference type="OrthoDB" id="2079174at2"/>
<reference evidence="12 13" key="1">
    <citation type="submission" date="2016-10" db="EMBL/GenBank/DDBJ databases">
        <authorList>
            <person name="de Groot N.N."/>
        </authorList>
    </citation>
    <scope>NUCLEOTIDE SEQUENCE [LARGE SCALE GENOMIC DNA]</scope>
    <source>
        <strain evidence="12 13">KH2T6</strain>
    </source>
</reference>
<keyword evidence="8 10" id="KW-0472">Membrane</keyword>
<dbReference type="Gene3D" id="3.40.50.300">
    <property type="entry name" value="P-loop containing nucleotide triphosphate hydrolases"/>
    <property type="match status" value="1"/>
</dbReference>
<dbReference type="InterPro" id="IPR003838">
    <property type="entry name" value="ABC3_permease_C"/>
</dbReference>
<dbReference type="PANTHER" id="PTHR42798">
    <property type="entry name" value="LIPOPROTEIN-RELEASING SYSTEM ATP-BINDING PROTEIN LOLD"/>
    <property type="match status" value="1"/>
</dbReference>
<evidence type="ECO:0000256" key="10">
    <source>
        <dbReference type="SAM" id="Phobius"/>
    </source>
</evidence>
<comment type="subcellular location">
    <subcellularLocation>
        <location evidence="1">Cell inner membrane</location>
        <topology evidence="1">Multi-pass membrane protein</topology>
    </subcellularLocation>
</comment>
<accession>A0A1H7M870</accession>
<protein>
    <submittedName>
        <fullName evidence="12">Putative ABC transport system permease protein</fullName>
    </submittedName>
</protein>
<keyword evidence="3" id="KW-1003">Cell membrane</keyword>
<keyword evidence="2" id="KW-0813">Transport</keyword>
<dbReference type="InterPro" id="IPR027417">
    <property type="entry name" value="P-loop_NTPase"/>
</dbReference>